<keyword evidence="2" id="KW-0812">Transmembrane</keyword>
<reference evidence="4 5" key="1">
    <citation type="submission" date="2015-07" db="EMBL/GenBank/DDBJ databases">
        <title>Draft Genome Sequence of Komagataeibacter intermedius Strain AF2, Isolated from Kombucha Tea.</title>
        <authorList>
            <person name="Santos R.A."/>
            <person name="Berretta A.A."/>
            <person name="Barud H.S."/>
            <person name="Ribeiro S.J."/>
            <person name="Gonzalez-Garcia L.N."/>
            <person name="Zucchi T.D."/>
            <person name="Goldman G.H."/>
            <person name="Riano-Pachon D.M."/>
        </authorList>
    </citation>
    <scope>NUCLEOTIDE SEQUENCE [LARGE SCALE GENOMIC DNA]</scope>
    <source>
        <strain evidence="4 5">AF2</strain>
    </source>
</reference>
<dbReference type="AlphaFoldDB" id="A0A0N1FAE3"/>
<evidence type="ECO:0000256" key="1">
    <source>
        <dbReference type="SAM" id="MobiDB-lite"/>
    </source>
</evidence>
<comment type="caution">
    <text evidence="4">The sequence shown here is derived from an EMBL/GenBank/DDBJ whole genome shotgun (WGS) entry which is preliminary data.</text>
</comment>
<gene>
    <name evidence="4" type="ORF">GLUCOINTEAF2_0202147</name>
</gene>
<dbReference type="EMBL" id="JUFX02000124">
    <property type="protein sequence ID" value="KPH87310.1"/>
    <property type="molecule type" value="Genomic_DNA"/>
</dbReference>
<evidence type="ECO:0000313" key="4">
    <source>
        <dbReference type="EMBL" id="KPH87310.1"/>
    </source>
</evidence>
<dbReference type="OrthoDB" id="274718at2"/>
<dbReference type="Pfam" id="PF13387">
    <property type="entry name" value="Lnb_N"/>
    <property type="match status" value="1"/>
</dbReference>
<proteinExistence type="predicted"/>
<evidence type="ECO:0000313" key="5">
    <source>
        <dbReference type="Proteomes" id="UP000031553"/>
    </source>
</evidence>
<dbReference type="RefSeq" id="WP_141654770.1">
    <property type="nucleotide sequence ID" value="NZ_JUFX02000124.1"/>
</dbReference>
<sequence>MTDRHGGKPASGRTQDGSRGALPDTWPRRVARWGLHAAQGLGLLLGVGALYYSTILPDALRLGLSVAFPAIMVGARWLRPAGLSCPVRIVAATALAVWYVTDPPRNDRIWAGEYAVPADAWRVGDVVHVHNVRNFRYHRTETDYTPAWYDATYDLTRLDSVDMVTSYWAGEAIAHVFLSFGFSDGQHLAISIETRRQARFPYSTIAGFFHHYELFYVTADERDLIGVRTDIRRERVYLYRLNIAPEVRERLFLSYVGAIHDIIYRPVWYNTLTDNCTTGILARAGARLRYRFDWRVILSGHTAAMAYDMNLLGPYDHSRYPGFAAVHDASRIHRARDAVIDPGYSAAIRVGLPPPEGPGGADMH</sequence>
<feature type="domain" description="Lnb N-terminal periplasmic" evidence="3">
    <location>
        <begin position="144"/>
        <end position="284"/>
    </location>
</feature>
<evidence type="ECO:0000256" key="2">
    <source>
        <dbReference type="SAM" id="Phobius"/>
    </source>
</evidence>
<dbReference type="InterPro" id="IPR025178">
    <property type="entry name" value="Lnb_N"/>
</dbReference>
<name>A0A0N1FAE3_9PROT</name>
<evidence type="ECO:0000259" key="3">
    <source>
        <dbReference type="Pfam" id="PF13387"/>
    </source>
</evidence>
<keyword evidence="2" id="KW-0472">Membrane</keyword>
<keyword evidence="2" id="KW-1133">Transmembrane helix</keyword>
<feature type="region of interest" description="Disordered" evidence="1">
    <location>
        <begin position="1"/>
        <end position="23"/>
    </location>
</feature>
<accession>A0A0N1FAE3</accession>
<feature type="transmembrane region" description="Helical" evidence="2">
    <location>
        <begin position="33"/>
        <end position="52"/>
    </location>
</feature>
<organism evidence="4 5">
    <name type="scientific">Komagataeibacter intermedius AF2</name>
    <dbReference type="NCBI Taxonomy" id="1458464"/>
    <lineage>
        <taxon>Bacteria</taxon>
        <taxon>Pseudomonadati</taxon>
        <taxon>Pseudomonadota</taxon>
        <taxon>Alphaproteobacteria</taxon>
        <taxon>Acetobacterales</taxon>
        <taxon>Acetobacteraceae</taxon>
        <taxon>Komagataeibacter</taxon>
    </lineage>
</organism>
<dbReference type="Proteomes" id="UP000031553">
    <property type="component" value="Unassembled WGS sequence"/>
</dbReference>
<protein>
    <recommendedName>
        <fullName evidence="3">Lnb N-terminal periplasmic domain-containing protein</fullName>
    </recommendedName>
</protein>